<keyword evidence="5" id="KW-0479">Metal-binding</keyword>
<dbReference type="GO" id="GO:0046872">
    <property type="term" value="F:metal ion binding"/>
    <property type="evidence" value="ECO:0007669"/>
    <property type="project" value="UniProtKB-KW"/>
</dbReference>
<evidence type="ECO:0000256" key="6">
    <source>
        <dbReference type="ARBA" id="ARBA00022741"/>
    </source>
</evidence>
<evidence type="ECO:0000256" key="1">
    <source>
        <dbReference type="ARBA" id="ARBA00001946"/>
    </source>
</evidence>
<dbReference type="PANTHER" id="PTHR32057:SF14">
    <property type="entry name" value="PROTEIN ADENYLYLTRANSFERASE SELO, MITOCHONDRIAL"/>
    <property type="match status" value="1"/>
</dbReference>
<keyword evidence="3" id="KW-0808">Transferase</keyword>
<feature type="region of interest" description="Disordered" evidence="10">
    <location>
        <begin position="436"/>
        <end position="459"/>
    </location>
</feature>
<evidence type="ECO:0000256" key="10">
    <source>
        <dbReference type="SAM" id="MobiDB-lite"/>
    </source>
</evidence>
<feature type="region of interest" description="Disordered" evidence="10">
    <location>
        <begin position="796"/>
        <end position="816"/>
    </location>
</feature>
<evidence type="ECO:0000256" key="9">
    <source>
        <dbReference type="ARBA" id="ARBA00031547"/>
    </source>
</evidence>
<keyword evidence="8" id="KW-0460">Magnesium</keyword>
<dbReference type="Proteomes" id="UP000717515">
    <property type="component" value="Unassembled WGS sequence"/>
</dbReference>
<keyword evidence="7" id="KW-0067">ATP-binding</keyword>
<dbReference type="GO" id="GO:0070733">
    <property type="term" value="F:AMPylase activity"/>
    <property type="evidence" value="ECO:0007669"/>
    <property type="project" value="TreeGrafter"/>
</dbReference>
<organism evidence="11 12">
    <name type="scientific">Mortierella alpina</name>
    <name type="common">Oleaginous fungus</name>
    <name type="synonym">Mortierella renispora</name>
    <dbReference type="NCBI Taxonomy" id="64518"/>
    <lineage>
        <taxon>Eukaryota</taxon>
        <taxon>Fungi</taxon>
        <taxon>Fungi incertae sedis</taxon>
        <taxon>Mucoromycota</taxon>
        <taxon>Mortierellomycotina</taxon>
        <taxon>Mortierellomycetes</taxon>
        <taxon>Mortierellales</taxon>
        <taxon>Mortierellaceae</taxon>
        <taxon>Mortierella</taxon>
    </lineage>
</organism>
<evidence type="ECO:0000256" key="7">
    <source>
        <dbReference type="ARBA" id="ARBA00022840"/>
    </source>
</evidence>
<keyword evidence="4" id="KW-0548">Nucleotidyltransferase</keyword>
<dbReference type="HAMAP" id="MF_00692">
    <property type="entry name" value="SelO"/>
    <property type="match status" value="1"/>
</dbReference>
<keyword evidence="6" id="KW-0547">Nucleotide-binding</keyword>
<name>A0A9P7ZXX7_MORAP</name>
<proteinExistence type="inferred from homology"/>
<dbReference type="EMBL" id="JAIFTL010000265">
    <property type="protein sequence ID" value="KAG9320702.1"/>
    <property type="molecule type" value="Genomic_DNA"/>
</dbReference>
<dbReference type="PANTHER" id="PTHR32057">
    <property type="entry name" value="PROTEIN ADENYLYLTRANSFERASE SELO, MITOCHONDRIAL"/>
    <property type="match status" value="1"/>
</dbReference>
<comment type="caution">
    <text evidence="11">The sequence shown here is derived from an EMBL/GenBank/DDBJ whole genome shotgun (WGS) entry which is preliminary data.</text>
</comment>
<dbReference type="Pfam" id="PF02696">
    <property type="entry name" value="SelO"/>
    <property type="match status" value="1"/>
</dbReference>
<gene>
    <name evidence="11" type="ORF">KVV02_008803</name>
</gene>
<evidence type="ECO:0000256" key="2">
    <source>
        <dbReference type="ARBA" id="ARBA00009747"/>
    </source>
</evidence>
<evidence type="ECO:0000313" key="11">
    <source>
        <dbReference type="EMBL" id="KAG9320702.1"/>
    </source>
</evidence>
<evidence type="ECO:0000256" key="4">
    <source>
        <dbReference type="ARBA" id="ARBA00022695"/>
    </source>
</evidence>
<feature type="compositionally biased region" description="Basic and acidic residues" evidence="10">
    <location>
        <begin position="797"/>
        <end position="811"/>
    </location>
</feature>
<dbReference type="GO" id="GO:0005524">
    <property type="term" value="F:ATP binding"/>
    <property type="evidence" value="ECO:0007669"/>
    <property type="project" value="UniProtKB-KW"/>
</dbReference>
<dbReference type="InterPro" id="IPR003846">
    <property type="entry name" value="SelO"/>
</dbReference>
<dbReference type="AlphaFoldDB" id="A0A9P7ZXX7"/>
<sequence length="849" mass="93965">MRMARMARLGINTTTSASQNAVLVAREIACIGWFVSQPTLLYSSTQTHMLRATACCKRQATASSSLSSFSSLLPRSSSSLSSLSSRSSVFLAHSRRRFLRRSSAPFPSAAPPSLYTRSPATMSACPFSSAPVGLATPIPPPLPHPRYPARFTSALPADELSSLSQEDGPDAVPVPDSVLSSPRMVRNAVYSFVNPEDQSKNAFLLSWNKDLAKEIGVDHSKLDRSQWTKDEYESVVKVLSGGGRKLARAAQDDATDQGPRLAQPWAHCYGGHQFGYYAGQLGDGRAISLYETLNSKTGESWELQLKGAGKTPYSRFADGYAVLRSSIREYLCAEAVAALGVASSRSLAILSTETMVVREEGGEPGSIVCRVAPSWIRFGSFEIFFYRKDRINLRRLAEYVCSDVFHLPKDSQEEMAKFADQLKSMDLHTSGNKEVTSTAAAASASASTEPTATPATPATAATEGAVEGATVADAQHHRPLYRNRFAKMFEQVARRTALMVSGWQAIGFCHGVMNTDNMSILGLTIDYGPYAFLDKYDPTWVCNHSDSEGRYSFQQQPGICLWNLGRLALTLENLIGAQERVDDLDWMQEQESDPEKEKHLKEAASDIVIEVLNNSFRDVFLKDYRERMNAKMGLGGPEEVQDGDLTEIVVPALAWMDDYEVDFHEFFRALADYKVQKTNSAEQNVGQVKAMVQRLLSPVIWQARGEVAVKESMDWLGEYHSRVAQSESLKNDRERRARMNAINPAFVLRNWVAQRVIERVTESVMKTREETKEEDLDKDLLDRVLWMCQHPFGEVDNLSHPESEPEPEVGHDGTSACEVKRNDAGLEAYGEFVGPVPEWGQGIQCSCSS</sequence>
<protein>
    <recommendedName>
        <fullName evidence="9">Selenoprotein O</fullName>
    </recommendedName>
</protein>
<evidence type="ECO:0000256" key="8">
    <source>
        <dbReference type="ARBA" id="ARBA00022842"/>
    </source>
</evidence>
<comment type="similarity">
    <text evidence="2">Belongs to the SELO family.</text>
</comment>
<evidence type="ECO:0000256" key="3">
    <source>
        <dbReference type="ARBA" id="ARBA00022679"/>
    </source>
</evidence>
<accession>A0A9P7ZXX7</accession>
<evidence type="ECO:0000313" key="12">
    <source>
        <dbReference type="Proteomes" id="UP000717515"/>
    </source>
</evidence>
<dbReference type="GO" id="GO:0005739">
    <property type="term" value="C:mitochondrion"/>
    <property type="evidence" value="ECO:0007669"/>
    <property type="project" value="TreeGrafter"/>
</dbReference>
<reference evidence="11" key="1">
    <citation type="submission" date="2021-07" db="EMBL/GenBank/DDBJ databases">
        <title>Draft genome of Mortierella alpina, strain LL118, isolated from an aspen leaf litter sample.</title>
        <authorList>
            <person name="Yang S."/>
            <person name="Vinatzer B.A."/>
        </authorList>
    </citation>
    <scope>NUCLEOTIDE SEQUENCE</scope>
    <source>
        <strain evidence="11">LL118</strain>
    </source>
</reference>
<evidence type="ECO:0000256" key="5">
    <source>
        <dbReference type="ARBA" id="ARBA00022723"/>
    </source>
</evidence>
<comment type="cofactor">
    <cofactor evidence="1">
        <name>Mg(2+)</name>
        <dbReference type="ChEBI" id="CHEBI:18420"/>
    </cofactor>
</comment>